<evidence type="ECO:0000313" key="1">
    <source>
        <dbReference type="EMBL" id="VTP08749.1"/>
    </source>
</evidence>
<dbReference type="Gene3D" id="3.40.30.10">
    <property type="entry name" value="Glutaredoxin"/>
    <property type="match status" value="1"/>
</dbReference>
<keyword evidence="1" id="KW-0418">Kinase</keyword>
<reference evidence="1" key="1">
    <citation type="submission" date="2019-05" db="EMBL/GenBank/DDBJ databases">
        <authorList>
            <person name="Naeem R."/>
            <person name="Antony C."/>
            <person name="Guan Q."/>
        </authorList>
    </citation>
    <scope>NUCLEOTIDE SEQUENCE</scope>
    <source>
        <strain evidence="1">1</strain>
    </source>
</reference>
<sequence length="255" mass="27303">MTDEAAFAPVTTGFCSSGRNACHGGFARYDMMEGMDTTRVKRPVRALGVLVGAVMALLMCAPSGVAQAAPAETARDVISIGDPGAPGQIELFVDPLCPFSGKMIQQQGAEIGRRIENGSLHVNLRFVNFLERLSASGTYDSRAIYAAFAVAGYSRDSGVTWRFVEQIFSAEQQPKEQGNTDLSNDQLAGLADRAGAPRLAQDLIRLGLFVGYDPVAIANSNQAALRQFAEPGVPTVVIDGRPYDGNSDWMSRLPR</sequence>
<keyword evidence="1" id="KW-0808">Transferase</keyword>
<gene>
    <name evidence="1" type="primary">pknE_3</name>
    <name evidence="1" type="ORF">BIN_B_03077</name>
</gene>
<dbReference type="GO" id="GO:0016301">
    <property type="term" value="F:kinase activity"/>
    <property type="evidence" value="ECO:0007669"/>
    <property type="project" value="UniProtKB-KW"/>
</dbReference>
<dbReference type="AlphaFoldDB" id="A0A653FGZ9"/>
<organism evidence="1">
    <name type="scientific">Mycolicibacterium smegmatis</name>
    <name type="common">Mycobacterium smegmatis</name>
    <dbReference type="NCBI Taxonomy" id="1772"/>
    <lineage>
        <taxon>Bacteria</taxon>
        <taxon>Bacillati</taxon>
        <taxon>Actinomycetota</taxon>
        <taxon>Actinomycetes</taxon>
        <taxon>Mycobacteriales</taxon>
        <taxon>Mycobacteriaceae</taxon>
        <taxon>Mycolicibacterium</taxon>
    </lineage>
</organism>
<dbReference type="InterPro" id="IPR012336">
    <property type="entry name" value="Thioredoxin-like_fold"/>
</dbReference>
<proteinExistence type="predicted"/>
<accession>A0A653FGZ9</accession>
<dbReference type="Pfam" id="PF13462">
    <property type="entry name" value="Thioredoxin_4"/>
    <property type="match status" value="1"/>
</dbReference>
<dbReference type="EMBL" id="LR589640">
    <property type="protein sequence ID" value="VTP08749.1"/>
    <property type="molecule type" value="Genomic_DNA"/>
</dbReference>
<protein>
    <submittedName>
        <fullName evidence="1">Serine/threonine-protein kinase PknE</fullName>
    </submittedName>
</protein>
<name>A0A653FGZ9_MYCSM</name>
<dbReference type="InterPro" id="IPR036249">
    <property type="entry name" value="Thioredoxin-like_sf"/>
</dbReference>
<dbReference type="SUPFAM" id="SSF52833">
    <property type="entry name" value="Thioredoxin-like"/>
    <property type="match status" value="1"/>
</dbReference>